<sequence length="378" mass="42125">MESSQSILIVGFDSAWTAKNRGALVGALWRPGGTLMALDKPTAANFDEALKCIQEWQQTSAPDQTLIMIDQPTIVPNESGQRPVENIVSSVISRRYGGMQPANRSKAEMFGDQAPIWTFLEALGGASDPLGAEDSIAIFEVYPTLALVALNWIRPDEKGRSTGRFPKYNPANHAKFKSEDWVYLCQNVAAELRSFGSGMEILAQHLDALAMKEKPRKADQDDLDACLCLIIGCLYLAGEALMIGRPESGFIVTPYNDLLVQELMQRLNVIGLQESDWLHVLDQNRQFDSKTEPEVIATHLGEQHSRYQGIEESEEPAVTTAKDRVHKVVSEQPDDASYEDIVRALAFEKMVERGLADARAGRVVSHEELRKKVRSWRR</sequence>
<protein>
    <submittedName>
        <fullName evidence="1">DUF429 domain-containing protein</fullName>
    </submittedName>
</protein>
<dbReference type="RefSeq" id="WP_135484193.1">
    <property type="nucleotide sequence ID" value="NZ_SRMF01000007.1"/>
</dbReference>
<keyword evidence="2" id="KW-1185">Reference proteome</keyword>
<gene>
    <name evidence="1" type="ORF">E4656_15475</name>
</gene>
<reference evidence="1 2" key="1">
    <citation type="submission" date="2019-04" db="EMBL/GenBank/DDBJ databases">
        <title>Natronospirillum operosus gen. nov., sp. nov., a haloalkaliphilic satellite isolated from decaying biomass of laboratory culture of cyanobacterium Geitlerinema sp. and proposal of Natronospirillaceae fam. nov. and Saccharospirillaceae fam. nov.</title>
        <authorList>
            <person name="Kevbrin V."/>
            <person name="Boltyanskaya Y."/>
            <person name="Koziaeva V."/>
            <person name="Grouzdev D.S."/>
            <person name="Park M."/>
            <person name="Cho J."/>
        </authorList>
    </citation>
    <scope>NUCLEOTIDE SEQUENCE [LARGE SCALE GENOMIC DNA]</scope>
    <source>
        <strain evidence="1 2">G-116</strain>
    </source>
</reference>
<name>A0A4Z0WD88_9GAMM</name>
<organism evidence="1 2">
    <name type="scientific">Natronospirillum operosum</name>
    <dbReference type="NCBI Taxonomy" id="2759953"/>
    <lineage>
        <taxon>Bacteria</taxon>
        <taxon>Pseudomonadati</taxon>
        <taxon>Pseudomonadota</taxon>
        <taxon>Gammaproteobacteria</taxon>
        <taxon>Oceanospirillales</taxon>
        <taxon>Natronospirillaceae</taxon>
        <taxon>Natronospirillum</taxon>
    </lineage>
</organism>
<comment type="caution">
    <text evidence="1">The sequence shown here is derived from an EMBL/GenBank/DDBJ whole genome shotgun (WGS) entry which is preliminary data.</text>
</comment>
<proteinExistence type="predicted"/>
<evidence type="ECO:0000313" key="1">
    <source>
        <dbReference type="EMBL" id="TGG91782.1"/>
    </source>
</evidence>
<dbReference type="EMBL" id="SRMF01000007">
    <property type="protein sequence ID" value="TGG91782.1"/>
    <property type="molecule type" value="Genomic_DNA"/>
</dbReference>
<evidence type="ECO:0000313" key="2">
    <source>
        <dbReference type="Proteomes" id="UP000297475"/>
    </source>
</evidence>
<dbReference type="Pfam" id="PF04250">
    <property type="entry name" value="DUF429"/>
    <property type="match status" value="1"/>
</dbReference>
<dbReference type="Proteomes" id="UP000297475">
    <property type="component" value="Unassembled WGS sequence"/>
</dbReference>
<accession>A0A4Z0WD88</accession>
<dbReference type="InterPro" id="IPR007362">
    <property type="entry name" value="DUF429"/>
</dbReference>
<dbReference type="OrthoDB" id="9802290at2"/>
<dbReference type="AlphaFoldDB" id="A0A4Z0WD88"/>